<comment type="caution">
    <text evidence="1">The sequence shown here is derived from an EMBL/GenBank/DDBJ whole genome shotgun (WGS) entry which is preliminary data.</text>
</comment>
<reference evidence="1 2" key="1">
    <citation type="submission" date="2022-06" db="EMBL/GenBank/DDBJ databases">
        <authorList>
            <person name="Jeon C.O."/>
        </authorList>
    </citation>
    <scope>NUCLEOTIDE SEQUENCE [LARGE SCALE GENOMIC DNA]</scope>
    <source>
        <strain evidence="1 2">KCTC 13943</strain>
    </source>
</reference>
<evidence type="ECO:0000313" key="1">
    <source>
        <dbReference type="EMBL" id="MCM2534543.1"/>
    </source>
</evidence>
<gene>
    <name evidence="1" type="ORF">NDK43_22095</name>
</gene>
<protein>
    <submittedName>
        <fullName evidence="1">Uncharacterized protein</fullName>
    </submittedName>
</protein>
<proteinExistence type="predicted"/>
<dbReference type="EMBL" id="JAMQCR010000002">
    <property type="protein sequence ID" value="MCM2534543.1"/>
    <property type="molecule type" value="Genomic_DNA"/>
</dbReference>
<name>A0ABT0WDY9_9BACI</name>
<organism evidence="1 2">
    <name type="scientific">Neobacillus pocheonensis</name>
    <dbReference type="NCBI Taxonomy" id="363869"/>
    <lineage>
        <taxon>Bacteria</taxon>
        <taxon>Bacillati</taxon>
        <taxon>Bacillota</taxon>
        <taxon>Bacilli</taxon>
        <taxon>Bacillales</taxon>
        <taxon>Bacillaceae</taxon>
        <taxon>Neobacillus</taxon>
    </lineage>
</organism>
<sequence length="99" mass="11616">MSYRPTVRYPDVYKDYVEKIFKVTTLDRNQIIRLALFVAAHSVEYKAILKKYQTADVPLPRPDWGKDEERCWKDQNYIKKADSEPIKIIEQGGIKIVIG</sequence>
<keyword evidence="2" id="KW-1185">Reference proteome</keyword>
<dbReference type="Proteomes" id="UP001523262">
    <property type="component" value="Unassembled WGS sequence"/>
</dbReference>
<accession>A0ABT0WDY9</accession>
<evidence type="ECO:0000313" key="2">
    <source>
        <dbReference type="Proteomes" id="UP001523262"/>
    </source>
</evidence>